<keyword evidence="4 10" id="KW-0547">Nucleotide-binding</keyword>
<feature type="active site" description="Glycyl thioester intermediate" evidence="9 12">
    <location>
        <position position="168"/>
    </location>
</feature>
<evidence type="ECO:0000259" key="14">
    <source>
        <dbReference type="Pfam" id="PF10585"/>
    </source>
</evidence>
<feature type="binding site" evidence="11">
    <location>
        <position position="415"/>
    </location>
    <ligand>
        <name>Zn(2+)</name>
        <dbReference type="ChEBI" id="CHEBI:29105"/>
    </ligand>
</feature>
<feature type="domain" description="THIF-type NAD/FAD binding fold" evidence="13">
    <location>
        <begin position="6"/>
        <end position="396"/>
    </location>
</feature>
<dbReference type="InterPro" id="IPR042449">
    <property type="entry name" value="Ub-E1_IAD_1"/>
</dbReference>
<evidence type="ECO:0000256" key="7">
    <source>
        <dbReference type="ARBA" id="ARBA00022840"/>
    </source>
</evidence>
<dbReference type="InterPro" id="IPR033127">
    <property type="entry name" value="UBQ-activ_enz_E1_Cys_AS"/>
</dbReference>
<dbReference type="PROSITE" id="PS00865">
    <property type="entry name" value="UBIQUITIN_ACTIVAT_2"/>
    <property type="match status" value="1"/>
</dbReference>
<evidence type="ECO:0000256" key="11">
    <source>
        <dbReference type="PIRSR" id="PIRSR039133-3"/>
    </source>
</evidence>
<evidence type="ECO:0000313" key="17">
    <source>
        <dbReference type="Proteomes" id="UP000095023"/>
    </source>
</evidence>
<feature type="non-terminal residue" evidence="16">
    <location>
        <position position="1"/>
    </location>
</feature>
<sequence length="500" mass="55745">LWQDKFATIRNSKVLLVGAGGIGCELIKNLVLSGFGEIHVVDLDTIDLSNLNRQFLFRHSHIKQPKSVIAKKTASQFNPDVNIIAYHANIKLDAQFDTAWFSSFDIVFNALDNLEARRHVNHMCLATNTPLIESGTTGFNGQVQVIVPGQTECYDCNPKPVTKAFPVCTIRSTPSEPIHCIVWAKSYLFTQIFGEDDDFEAAAQPDEDQKELEELRKESAELNQVRDALESDNFDQLLFNKVFTDDIERLSKHEEVWKYRKAPVALDYSKLFKKAQTLDINDVLSRDQTVWSPEENLAVYMDAIKRLKQRALVGGRTTLVFDKDDKDTLDFVAAVANLRALTFGIPQKSIFEIKQIAGNIIPAIATTNAIIAGICVIEGLKVLCPLGAEPCNAFLARRPERFLSSESTHPPNAECAVCGVARATVHANLEELTVQTIVDALARDLEYGEEISLITDQLIYDIDFDDNLAVKLTDLGIASDSFITVVDDNETNRVNLELLV</sequence>
<feature type="non-terminal residue" evidence="16">
    <location>
        <position position="500"/>
    </location>
</feature>
<dbReference type="GO" id="GO:0005524">
    <property type="term" value="F:ATP binding"/>
    <property type="evidence" value="ECO:0007669"/>
    <property type="project" value="UniProtKB-KW"/>
</dbReference>
<evidence type="ECO:0000256" key="6">
    <source>
        <dbReference type="ARBA" id="ARBA00022833"/>
    </source>
</evidence>
<evidence type="ECO:0000256" key="12">
    <source>
        <dbReference type="PROSITE-ProRule" id="PRU10132"/>
    </source>
</evidence>
<keyword evidence="5" id="KW-0833">Ubl conjugation pathway</keyword>
<dbReference type="Pfam" id="PF00899">
    <property type="entry name" value="ThiF"/>
    <property type="match status" value="1"/>
</dbReference>
<dbReference type="PANTHER" id="PTHR10953">
    <property type="entry name" value="UBIQUITIN-ACTIVATING ENZYME E1"/>
    <property type="match status" value="1"/>
</dbReference>
<evidence type="ECO:0000256" key="2">
    <source>
        <dbReference type="ARBA" id="ARBA00005673"/>
    </source>
</evidence>
<dbReference type="InterPro" id="IPR023318">
    <property type="entry name" value="Ub_act_enz_dom_a_sf"/>
</dbReference>
<dbReference type="EMBL" id="KV453843">
    <property type="protein sequence ID" value="ODV89268.1"/>
    <property type="molecule type" value="Genomic_DNA"/>
</dbReference>
<evidence type="ECO:0000256" key="8">
    <source>
        <dbReference type="ARBA" id="ARBA00073512"/>
    </source>
</evidence>
<evidence type="ECO:0000256" key="3">
    <source>
        <dbReference type="ARBA" id="ARBA00022723"/>
    </source>
</evidence>
<dbReference type="FunFam" id="3.50.50.80:FF:000004">
    <property type="entry name" value="Ubiquitin-activating enzyme E1-like"/>
    <property type="match status" value="1"/>
</dbReference>
<dbReference type="Pfam" id="PF14732">
    <property type="entry name" value="UAE_UbL"/>
    <property type="match status" value="1"/>
</dbReference>
<dbReference type="GO" id="GO:0019948">
    <property type="term" value="F:SUMO activating enzyme activity"/>
    <property type="evidence" value="ECO:0007669"/>
    <property type="project" value="EnsemblFungi"/>
</dbReference>
<dbReference type="Gene3D" id="3.50.50.80">
    <property type="entry name" value="Ubiquitin-activating enzyme E1, inactive adenylation domain, subdomain 1"/>
    <property type="match status" value="1"/>
</dbReference>
<evidence type="ECO:0000313" key="16">
    <source>
        <dbReference type="EMBL" id="ODV89268.1"/>
    </source>
</evidence>
<comment type="similarity">
    <text evidence="2">Belongs to the ubiquitin-activating E1 family.</text>
</comment>
<dbReference type="SUPFAM" id="SSF69572">
    <property type="entry name" value="Activating enzymes of the ubiquitin-like proteins"/>
    <property type="match status" value="1"/>
</dbReference>
<organism evidence="16 17">
    <name type="scientific">Tortispora caseinolytica NRRL Y-17796</name>
    <dbReference type="NCBI Taxonomy" id="767744"/>
    <lineage>
        <taxon>Eukaryota</taxon>
        <taxon>Fungi</taxon>
        <taxon>Dikarya</taxon>
        <taxon>Ascomycota</taxon>
        <taxon>Saccharomycotina</taxon>
        <taxon>Trigonopsidomycetes</taxon>
        <taxon>Trigonopsidales</taxon>
        <taxon>Trigonopsidaceae</taxon>
        <taxon>Tortispora</taxon>
    </lineage>
</organism>
<evidence type="ECO:0000259" key="15">
    <source>
        <dbReference type="Pfam" id="PF14732"/>
    </source>
</evidence>
<feature type="binding site" evidence="10">
    <location>
        <begin position="18"/>
        <end position="23"/>
    </location>
    <ligand>
        <name>ATP</name>
        <dbReference type="ChEBI" id="CHEBI:30616"/>
    </ligand>
</feature>
<dbReference type="GO" id="GO:0005737">
    <property type="term" value="C:cytoplasm"/>
    <property type="evidence" value="ECO:0007669"/>
    <property type="project" value="TreeGrafter"/>
</dbReference>
<evidence type="ECO:0000256" key="4">
    <source>
        <dbReference type="ARBA" id="ARBA00022741"/>
    </source>
</evidence>
<reference evidence="17" key="1">
    <citation type="submission" date="2016-02" db="EMBL/GenBank/DDBJ databases">
        <title>Comparative genomics of biotechnologically important yeasts.</title>
        <authorList>
            <consortium name="DOE Joint Genome Institute"/>
            <person name="Riley R."/>
            <person name="Haridas S."/>
            <person name="Wolfe K.H."/>
            <person name="Lopes M.R."/>
            <person name="Hittinger C.T."/>
            <person name="Goker M."/>
            <person name="Salamov A."/>
            <person name="Wisecaver J."/>
            <person name="Long T.M."/>
            <person name="Aerts A.L."/>
            <person name="Barry K."/>
            <person name="Choi C."/>
            <person name="Clum A."/>
            <person name="Coughlan A.Y."/>
            <person name="Deshpande S."/>
            <person name="Douglass A.P."/>
            <person name="Hanson S.J."/>
            <person name="Klenk H.-P."/>
            <person name="Labutti K."/>
            <person name="Lapidus A."/>
            <person name="Lindquist E."/>
            <person name="Lipzen A."/>
            <person name="Meier-Kolthoff J.P."/>
            <person name="Ohm R.A."/>
            <person name="Otillar R.P."/>
            <person name="Pangilinan J."/>
            <person name="Peng Y."/>
            <person name="Rokas A."/>
            <person name="Rosa C.A."/>
            <person name="Scheuner C."/>
            <person name="Sibirny A.A."/>
            <person name="Slot J.C."/>
            <person name="Stielow J.B."/>
            <person name="Sun H."/>
            <person name="Kurtzman C.P."/>
            <person name="Blackwell M."/>
            <person name="Jeffries T.W."/>
            <person name="Grigoriev I.V."/>
        </authorList>
    </citation>
    <scope>NUCLEOTIDE SEQUENCE [LARGE SCALE GENOMIC DNA]</scope>
    <source>
        <strain evidence="17">NRRL Y-17796</strain>
    </source>
</reference>
<keyword evidence="17" id="KW-1185">Reference proteome</keyword>
<dbReference type="GO" id="GO:0046872">
    <property type="term" value="F:metal ion binding"/>
    <property type="evidence" value="ECO:0007669"/>
    <property type="project" value="UniProtKB-KW"/>
</dbReference>
<accession>A0A1E4TC97</accession>
<dbReference type="InterPro" id="IPR000594">
    <property type="entry name" value="ThiF_NAD_FAD-bd"/>
</dbReference>
<dbReference type="Pfam" id="PF10585">
    <property type="entry name" value="UBA_E1_SCCH"/>
    <property type="match status" value="1"/>
</dbReference>
<comment type="pathway">
    <text evidence="1">Protein modification; protein sumoylation.</text>
</comment>
<dbReference type="AlphaFoldDB" id="A0A1E4TC97"/>
<dbReference type="InterPro" id="IPR045886">
    <property type="entry name" value="ThiF/MoeB/HesA"/>
</dbReference>
<dbReference type="InterPro" id="IPR019572">
    <property type="entry name" value="UBA_E1_SCCH"/>
</dbReference>
<feature type="binding site" evidence="10">
    <location>
        <position position="42"/>
    </location>
    <ligand>
        <name>ATP</name>
        <dbReference type="ChEBI" id="CHEBI:30616"/>
    </ligand>
</feature>
<dbReference type="InterPro" id="IPR028077">
    <property type="entry name" value="UAE_UbL_dom"/>
</dbReference>
<feature type="domain" description="Ubiquitin/SUMO-activating enzyme ubiquitin-like" evidence="15">
    <location>
        <begin position="426"/>
        <end position="498"/>
    </location>
</feature>
<feature type="binding site" evidence="11">
    <location>
        <position position="153"/>
    </location>
    <ligand>
        <name>Zn(2+)</name>
        <dbReference type="ChEBI" id="CHEBI:29105"/>
    </ligand>
</feature>
<proteinExistence type="inferred from homology"/>
<evidence type="ECO:0000256" key="1">
    <source>
        <dbReference type="ARBA" id="ARBA00004718"/>
    </source>
</evidence>
<feature type="binding site" evidence="10">
    <location>
        <position position="66"/>
    </location>
    <ligand>
        <name>ATP</name>
        <dbReference type="ChEBI" id="CHEBI:30616"/>
    </ligand>
</feature>
<dbReference type="GO" id="GO:0016925">
    <property type="term" value="P:protein sumoylation"/>
    <property type="evidence" value="ECO:0007669"/>
    <property type="project" value="UniProtKB-UniPathway"/>
</dbReference>
<feature type="binding site" evidence="11">
    <location>
        <position position="156"/>
    </location>
    <ligand>
        <name>Zn(2+)</name>
        <dbReference type="ChEBI" id="CHEBI:29105"/>
    </ligand>
</feature>
<protein>
    <recommendedName>
        <fullName evidence="8">Ubiquitin-activating enzyme E1-like</fullName>
    </recommendedName>
</protein>
<dbReference type="Gene3D" id="1.10.10.520">
    <property type="entry name" value="Ubiquitin activating enzymes (Uba3). Chain: B, domain 2"/>
    <property type="match status" value="1"/>
</dbReference>
<evidence type="ECO:0000256" key="5">
    <source>
        <dbReference type="ARBA" id="ARBA00022786"/>
    </source>
</evidence>
<evidence type="ECO:0000256" key="9">
    <source>
        <dbReference type="PIRSR" id="PIRSR039133-1"/>
    </source>
</evidence>
<dbReference type="UniPathway" id="UPA00886"/>
<dbReference type="InterPro" id="IPR035985">
    <property type="entry name" value="Ubiquitin-activating_enz"/>
</dbReference>
<dbReference type="GO" id="GO:0031510">
    <property type="term" value="C:SUMO activating enzyme complex"/>
    <property type="evidence" value="ECO:0007669"/>
    <property type="project" value="EnsemblFungi"/>
</dbReference>
<dbReference type="OrthoDB" id="10255449at2759"/>
<gene>
    <name evidence="16" type="ORF">CANCADRAFT_20431</name>
</gene>
<name>A0A1E4TC97_9ASCO</name>
<keyword evidence="3 11" id="KW-0479">Metal-binding</keyword>
<dbReference type="Proteomes" id="UP000095023">
    <property type="component" value="Unassembled WGS sequence"/>
</dbReference>
<dbReference type="PANTHER" id="PTHR10953:SF5">
    <property type="entry name" value="SUMO-ACTIVATING ENZYME SUBUNIT 2"/>
    <property type="match status" value="1"/>
</dbReference>
<feature type="binding site" evidence="11">
    <location>
        <position position="418"/>
    </location>
    <ligand>
        <name>Zn(2+)</name>
        <dbReference type="ChEBI" id="CHEBI:29105"/>
    </ligand>
</feature>
<evidence type="ECO:0000259" key="13">
    <source>
        <dbReference type="Pfam" id="PF00899"/>
    </source>
</evidence>
<dbReference type="PIRSF" id="PIRSF039133">
    <property type="entry name" value="SUMO_E1B"/>
    <property type="match status" value="1"/>
</dbReference>
<dbReference type="Gene3D" id="3.10.290.20">
    <property type="entry name" value="Ubiquitin-like 2 activating enzyme e1b. Chain: B, domain 3"/>
    <property type="match status" value="1"/>
</dbReference>
<keyword evidence="6 11" id="KW-0862">Zinc</keyword>
<keyword evidence="7 10" id="KW-0067">ATP-binding</keyword>
<feature type="binding site" evidence="10">
    <location>
        <begin position="112"/>
        <end position="117"/>
    </location>
    <ligand>
        <name>ATP</name>
        <dbReference type="ChEBI" id="CHEBI:30616"/>
    </ligand>
</feature>
<feature type="domain" description="Ubiquitin-activating enzyme SCCH" evidence="14">
    <location>
        <begin position="314"/>
        <end position="354"/>
    </location>
</feature>
<evidence type="ECO:0000256" key="10">
    <source>
        <dbReference type="PIRSR" id="PIRSR039133-2"/>
    </source>
</evidence>
<feature type="binding site" evidence="10">
    <location>
        <begin position="50"/>
        <end position="53"/>
    </location>
    <ligand>
        <name>ATP</name>
        <dbReference type="ChEBI" id="CHEBI:30616"/>
    </ligand>
</feature>
<dbReference type="InterPro" id="IPR030661">
    <property type="entry name" value="Uba2"/>
</dbReference>